<dbReference type="SUPFAM" id="SSF52540">
    <property type="entry name" value="P-loop containing nucleoside triphosphate hydrolases"/>
    <property type="match status" value="1"/>
</dbReference>
<evidence type="ECO:0000256" key="1">
    <source>
        <dbReference type="ARBA" id="ARBA00005417"/>
    </source>
</evidence>
<dbReference type="PANTHER" id="PTHR43117:SF4">
    <property type="entry name" value="OSMOPROTECTANT IMPORT ATP-BINDING PROTEIN OSMV"/>
    <property type="match status" value="1"/>
</dbReference>
<protein>
    <submittedName>
        <fullName evidence="6">ATP-binding cassette domain-containing protein</fullName>
    </submittedName>
</protein>
<evidence type="ECO:0000259" key="5">
    <source>
        <dbReference type="PROSITE" id="PS50893"/>
    </source>
</evidence>
<dbReference type="PANTHER" id="PTHR43117">
    <property type="entry name" value="OSMOPROTECTANT IMPORT ATP-BINDING PROTEIN OSMV"/>
    <property type="match status" value="1"/>
</dbReference>
<dbReference type="InterPro" id="IPR017871">
    <property type="entry name" value="ABC_transporter-like_CS"/>
</dbReference>
<dbReference type="Proteomes" id="UP001139411">
    <property type="component" value="Unassembled WGS sequence"/>
</dbReference>
<dbReference type="GO" id="GO:0005524">
    <property type="term" value="F:ATP binding"/>
    <property type="evidence" value="ECO:0007669"/>
    <property type="project" value="UniProtKB-KW"/>
</dbReference>
<dbReference type="SMART" id="SM00382">
    <property type="entry name" value="AAA"/>
    <property type="match status" value="1"/>
</dbReference>
<dbReference type="InterPro" id="IPR027417">
    <property type="entry name" value="P-loop_NTPase"/>
</dbReference>
<dbReference type="EMBL" id="JAKFFV010000003">
    <property type="protein sequence ID" value="MCF2497702.1"/>
    <property type="molecule type" value="Genomic_DNA"/>
</dbReference>
<dbReference type="InterPro" id="IPR003439">
    <property type="entry name" value="ABC_transporter-like_ATP-bd"/>
</dbReference>
<dbReference type="InterPro" id="IPR003593">
    <property type="entry name" value="AAA+_ATPase"/>
</dbReference>
<sequence>MIIAERISKVFNDIRAVDDISFEVKEGETMVLLGTSGCGKTTTLKMLNRLIDASGGFISINGQNIFDQHPELLRRTIGYVSQSNGLFPHYSVEENVSVVPKLLKWDKAKTRKRAQELLNQLKLPLEAFGHKYPDELSGGQQQRVAIARALISDPPVLLMDEPFGALDPITRAGVRKEFLELPELKQKTIVLVTHDVQEAFELGDSICLMDKGKIVQTGTAKELILKPANTFARTFFDHQRLFLELSAITFEDIWDVVTTTNFASHNSVHNTPNAEVNAGMSLWSGMELLSKSGNEALAVRNQAANTLKLFTTSNIQEAYQKLKQQI</sequence>
<dbReference type="Pfam" id="PF00005">
    <property type="entry name" value="ABC_tran"/>
    <property type="match status" value="1"/>
</dbReference>
<keyword evidence="3" id="KW-0547">Nucleotide-binding</keyword>
<dbReference type="AlphaFoldDB" id="A0A9X1QC35"/>
<evidence type="ECO:0000313" key="7">
    <source>
        <dbReference type="Proteomes" id="UP001139411"/>
    </source>
</evidence>
<evidence type="ECO:0000256" key="3">
    <source>
        <dbReference type="ARBA" id="ARBA00022741"/>
    </source>
</evidence>
<dbReference type="Gene3D" id="3.40.50.300">
    <property type="entry name" value="P-loop containing nucleotide triphosphate hydrolases"/>
    <property type="match status" value="1"/>
</dbReference>
<comment type="similarity">
    <text evidence="1">Belongs to the ABC transporter superfamily.</text>
</comment>
<evidence type="ECO:0000256" key="2">
    <source>
        <dbReference type="ARBA" id="ARBA00022448"/>
    </source>
</evidence>
<dbReference type="PROSITE" id="PS50893">
    <property type="entry name" value="ABC_TRANSPORTER_2"/>
    <property type="match status" value="1"/>
</dbReference>
<accession>A0A9X1QC35</accession>
<evidence type="ECO:0000256" key="4">
    <source>
        <dbReference type="ARBA" id="ARBA00022840"/>
    </source>
</evidence>
<dbReference type="GO" id="GO:0016887">
    <property type="term" value="F:ATP hydrolysis activity"/>
    <property type="evidence" value="ECO:0007669"/>
    <property type="project" value="InterPro"/>
</dbReference>
<keyword evidence="4 6" id="KW-0067">ATP-binding</keyword>
<dbReference type="RefSeq" id="WP_235177061.1">
    <property type="nucleotide sequence ID" value="NZ_JAKFFV010000003.1"/>
</dbReference>
<organism evidence="6 7">
    <name type="scientific">Dyadobacter chenhuakuii</name>
    <dbReference type="NCBI Taxonomy" id="2909339"/>
    <lineage>
        <taxon>Bacteria</taxon>
        <taxon>Pseudomonadati</taxon>
        <taxon>Bacteroidota</taxon>
        <taxon>Cytophagia</taxon>
        <taxon>Cytophagales</taxon>
        <taxon>Spirosomataceae</taxon>
        <taxon>Dyadobacter</taxon>
    </lineage>
</organism>
<evidence type="ECO:0000313" key="6">
    <source>
        <dbReference type="EMBL" id="MCF2497702.1"/>
    </source>
</evidence>
<dbReference type="PROSITE" id="PS00211">
    <property type="entry name" value="ABC_TRANSPORTER_1"/>
    <property type="match status" value="1"/>
</dbReference>
<dbReference type="GO" id="GO:0015697">
    <property type="term" value="P:quaternary ammonium group transport"/>
    <property type="evidence" value="ECO:0007669"/>
    <property type="project" value="UniProtKB-ARBA"/>
</dbReference>
<reference evidence="6" key="1">
    <citation type="submission" date="2022-01" db="EMBL/GenBank/DDBJ databases">
        <title>Novel species in genus Dyadobacter.</title>
        <authorList>
            <person name="Ma C."/>
        </authorList>
    </citation>
    <scope>NUCLEOTIDE SEQUENCE</scope>
    <source>
        <strain evidence="6">CY357</strain>
    </source>
</reference>
<feature type="domain" description="ABC transporter" evidence="5">
    <location>
        <begin position="2"/>
        <end position="236"/>
    </location>
</feature>
<dbReference type="FunFam" id="3.40.50.300:FF:000425">
    <property type="entry name" value="Probable ABC transporter, ATP-binding subunit"/>
    <property type="match status" value="1"/>
</dbReference>
<comment type="caution">
    <text evidence="6">The sequence shown here is derived from an EMBL/GenBank/DDBJ whole genome shotgun (WGS) entry which is preliminary data.</text>
</comment>
<keyword evidence="2" id="KW-0813">Transport</keyword>
<proteinExistence type="inferred from homology"/>
<name>A0A9X1QC35_9BACT</name>
<gene>
    <name evidence="6" type="ORF">L0661_05265</name>
</gene>